<protein>
    <submittedName>
        <fullName evidence="4">PGAP1 family protein</fullName>
    </submittedName>
</protein>
<evidence type="ECO:0000256" key="1">
    <source>
        <dbReference type="PIRSR" id="PIRSR017388-1"/>
    </source>
</evidence>
<feature type="binding site" evidence="2">
    <location>
        <position position="27"/>
    </location>
    <ligand>
        <name>substrate</name>
    </ligand>
</feature>
<dbReference type="STRING" id="643648.Slip_1844"/>
<feature type="domain" description="Serine aminopeptidase S33" evidence="3">
    <location>
        <begin position="20"/>
        <end position="228"/>
    </location>
</feature>
<dbReference type="Gene3D" id="3.40.50.1820">
    <property type="entry name" value="alpha/beta hydrolase"/>
    <property type="match status" value="1"/>
</dbReference>
<dbReference type="RefSeq" id="WP_013176001.1">
    <property type="nucleotide sequence ID" value="NC_014220.1"/>
</dbReference>
<accession>D7CPG4</accession>
<evidence type="ECO:0000313" key="5">
    <source>
        <dbReference type="Proteomes" id="UP000000378"/>
    </source>
</evidence>
<dbReference type="InterPro" id="IPR022742">
    <property type="entry name" value="Hydrolase_4"/>
</dbReference>
<dbReference type="InterPro" id="IPR012354">
    <property type="entry name" value="Esterase_lipase"/>
</dbReference>
<dbReference type="KEGG" id="slp:Slip_1844"/>
<evidence type="ECO:0000313" key="4">
    <source>
        <dbReference type="EMBL" id="ADI02599.1"/>
    </source>
</evidence>
<dbReference type="eggNOG" id="COG1647">
    <property type="taxonomic scope" value="Bacteria"/>
</dbReference>
<proteinExistence type="predicted"/>
<dbReference type="ESTHER" id="synlt-d7cpg4">
    <property type="family name" value="CarbLipBact_2"/>
</dbReference>
<sequence length="251" mass="28234">MDNVHPKAEPFLLTGNSGTCILLIHGFTSSPSELRELGERLNQQGFTVRAPLLPGHGSSPVDLNETTWRDWYGKVKGEVEGLQSLCSSLFLVGLSMGGLLALKAAAELEGIRGVVTINAPIFFKGSLVPFARILRFIRPYMPKKLDDNYRIMREQDRFAYDEIPVKAFLSVRELSRQVVRDLKNVKVPVLIFQSKNDESIEERSALVIRGQVGSQEENLIWLEKSSHVATMGPELSFITREICRFIHKHTN</sequence>
<name>D7CPG4_SYNLT</name>
<dbReference type="InterPro" id="IPR029058">
    <property type="entry name" value="AB_hydrolase_fold"/>
</dbReference>
<dbReference type="GO" id="GO:0052689">
    <property type="term" value="F:carboxylic ester hydrolase activity"/>
    <property type="evidence" value="ECO:0007669"/>
    <property type="project" value="InterPro"/>
</dbReference>
<dbReference type="HOGENOM" id="CLU_076594_0_0_9"/>
<dbReference type="Proteomes" id="UP000000378">
    <property type="component" value="Chromosome"/>
</dbReference>
<dbReference type="AlphaFoldDB" id="D7CPG4"/>
<feature type="active site" description="Nucleophile" evidence="1">
    <location>
        <position position="95"/>
    </location>
</feature>
<dbReference type="InterPro" id="IPR051044">
    <property type="entry name" value="MAG_DAG_Lipase"/>
</dbReference>
<gene>
    <name evidence="4" type="ordered locus">Slip_1844</name>
</gene>
<feature type="active site" description="Charge relay system" evidence="1">
    <location>
        <position position="197"/>
    </location>
</feature>
<dbReference type="Pfam" id="PF12146">
    <property type="entry name" value="Hydrolase_4"/>
    <property type="match status" value="1"/>
</dbReference>
<dbReference type="EMBL" id="CP002048">
    <property type="protein sequence ID" value="ADI02599.1"/>
    <property type="molecule type" value="Genomic_DNA"/>
</dbReference>
<keyword evidence="5" id="KW-1185">Reference proteome</keyword>
<dbReference type="PIRSF" id="PIRSF017388">
    <property type="entry name" value="Esterase_lipase"/>
    <property type="match status" value="1"/>
</dbReference>
<evidence type="ECO:0000256" key="2">
    <source>
        <dbReference type="PIRSR" id="PIRSR017388-2"/>
    </source>
</evidence>
<feature type="active site" description="Charge relay system" evidence="1">
    <location>
        <position position="227"/>
    </location>
</feature>
<reference evidence="4 5" key="2">
    <citation type="journal article" date="2010" name="Stand. Genomic Sci.">
        <title>Complete genome sequence of Syntrophothermus lipocalidus type strain (TGB-C1).</title>
        <authorList>
            <person name="Djao O.D."/>
            <person name="Zhang X."/>
            <person name="Lucas S."/>
            <person name="Lapidus A."/>
            <person name="Del Rio T.G."/>
            <person name="Nolan M."/>
            <person name="Tice H."/>
            <person name="Cheng J.F."/>
            <person name="Han C."/>
            <person name="Tapia R."/>
            <person name="Goodwin L."/>
            <person name="Pitluck S."/>
            <person name="Liolios K."/>
            <person name="Ivanova N."/>
            <person name="Mavromatis K."/>
            <person name="Mikhailova N."/>
            <person name="Ovchinnikova G."/>
            <person name="Pati A."/>
            <person name="Brambilla E."/>
            <person name="Chen A."/>
            <person name="Palaniappan K."/>
            <person name="Land M."/>
            <person name="Hauser L."/>
            <person name="Chang Y.J."/>
            <person name="Jeffries C.D."/>
            <person name="Rohde M."/>
            <person name="Sikorski J."/>
            <person name="Spring S."/>
            <person name="Goker M."/>
            <person name="Detter J.C."/>
            <person name="Woyke T."/>
            <person name="Bristow J."/>
            <person name="Eisen J.A."/>
            <person name="Markowitz V."/>
            <person name="Hugenholtz P."/>
            <person name="Kyrpides N.C."/>
            <person name="Klenk H.P."/>
        </authorList>
    </citation>
    <scope>NUCLEOTIDE SEQUENCE [LARGE SCALE GENOMIC DNA]</scope>
    <source>
        <strain evidence="5">DSM 12680 / TGB-C1</strain>
    </source>
</reference>
<organism evidence="4 5">
    <name type="scientific">Syntrophothermus lipocalidus (strain DSM 12680 / TGB-C1)</name>
    <dbReference type="NCBI Taxonomy" id="643648"/>
    <lineage>
        <taxon>Bacteria</taxon>
        <taxon>Bacillati</taxon>
        <taxon>Bacillota</taxon>
        <taxon>Clostridia</taxon>
        <taxon>Eubacteriales</taxon>
        <taxon>Syntrophomonadaceae</taxon>
        <taxon>Syntrophothermus</taxon>
    </lineage>
</organism>
<reference evidence="5" key="1">
    <citation type="journal article" date="2010" name="Stand. Genomic Sci.">
        <title>Complete genome sequence of Syntrophothermus lipocalidus type strain (TGB-C1T).</title>
        <authorList>
            <consortium name="US DOE Joint Genome Institute (JGI-PGF)"/>
            <person name="Djao O."/>
            <person name="Zhang X."/>
            <person name="Lucas S."/>
            <person name="Lapidus A."/>
            <person name="Glavina Del Rio T."/>
            <person name="Nolan M."/>
            <person name="Tice H."/>
            <person name="Cheng J."/>
            <person name="Han C."/>
            <person name="Tapia R."/>
            <person name="Goodwin L."/>
            <person name="Pitluck S."/>
            <person name="Liolios K."/>
            <person name="Ivanova N."/>
            <person name="Mavromatis K."/>
            <person name="Mikhailova N."/>
            <person name="Ovchinnikova G."/>
            <person name="Pati A."/>
            <person name="Brambilla E."/>
            <person name="Chen A."/>
            <person name="Palaniappan K."/>
            <person name="Land M."/>
            <person name="Hauser L."/>
            <person name="Chang Y."/>
            <person name="Jeffries C."/>
            <person name="Rohde M."/>
            <person name="Sikorski J."/>
            <person name="Spring S."/>
            <person name="Goker M."/>
            <person name="Detter J."/>
            <person name="Woyke T."/>
            <person name="Bristow J."/>
            <person name="Eisen J."/>
            <person name="Markowitz V."/>
            <person name="Hugenholtz P."/>
            <person name="Kyrpides N."/>
            <person name="Klenk H."/>
        </authorList>
    </citation>
    <scope>NUCLEOTIDE SEQUENCE [LARGE SCALE GENOMIC DNA]</scope>
    <source>
        <strain evidence="5">DSM 12680 / TGB-C1</strain>
    </source>
</reference>
<dbReference type="PANTHER" id="PTHR11614">
    <property type="entry name" value="PHOSPHOLIPASE-RELATED"/>
    <property type="match status" value="1"/>
</dbReference>
<feature type="binding site" evidence="2">
    <location>
        <position position="96"/>
    </location>
    <ligand>
        <name>substrate</name>
    </ligand>
</feature>
<dbReference type="SUPFAM" id="SSF53474">
    <property type="entry name" value="alpha/beta-Hydrolases"/>
    <property type="match status" value="1"/>
</dbReference>
<evidence type="ECO:0000259" key="3">
    <source>
        <dbReference type="Pfam" id="PF12146"/>
    </source>
</evidence>